<dbReference type="EMBL" id="JAJSOF020000027">
    <property type="protein sequence ID" value="KAJ4434084.1"/>
    <property type="molecule type" value="Genomic_DNA"/>
</dbReference>
<gene>
    <name evidence="1" type="ORF">ANN_16404</name>
</gene>
<keyword evidence="2" id="KW-1185">Reference proteome</keyword>
<sequence>MAGLCVPTDETPSAALQDRCLQKAHPCARLIEIARREETKVMAFADVQSFGRELIMDNTPIEQASYLKYLTE</sequence>
<evidence type="ECO:0000313" key="1">
    <source>
        <dbReference type="EMBL" id="KAJ4434084.1"/>
    </source>
</evidence>
<organism evidence="1 2">
    <name type="scientific">Periplaneta americana</name>
    <name type="common">American cockroach</name>
    <name type="synonym">Blatta americana</name>
    <dbReference type="NCBI Taxonomy" id="6978"/>
    <lineage>
        <taxon>Eukaryota</taxon>
        <taxon>Metazoa</taxon>
        <taxon>Ecdysozoa</taxon>
        <taxon>Arthropoda</taxon>
        <taxon>Hexapoda</taxon>
        <taxon>Insecta</taxon>
        <taxon>Pterygota</taxon>
        <taxon>Neoptera</taxon>
        <taxon>Polyneoptera</taxon>
        <taxon>Dictyoptera</taxon>
        <taxon>Blattodea</taxon>
        <taxon>Blattoidea</taxon>
        <taxon>Blattidae</taxon>
        <taxon>Blattinae</taxon>
        <taxon>Periplaneta</taxon>
    </lineage>
</organism>
<evidence type="ECO:0000313" key="2">
    <source>
        <dbReference type="Proteomes" id="UP001148838"/>
    </source>
</evidence>
<protein>
    <submittedName>
        <fullName evidence="1">Uncharacterized protein</fullName>
    </submittedName>
</protein>
<reference evidence="1 2" key="1">
    <citation type="journal article" date="2022" name="Allergy">
        <title>Genome assembly and annotation of Periplaneta americana reveal a comprehensive cockroach allergen profile.</title>
        <authorList>
            <person name="Wang L."/>
            <person name="Xiong Q."/>
            <person name="Saelim N."/>
            <person name="Wang L."/>
            <person name="Nong W."/>
            <person name="Wan A.T."/>
            <person name="Shi M."/>
            <person name="Liu X."/>
            <person name="Cao Q."/>
            <person name="Hui J.H.L."/>
            <person name="Sookrung N."/>
            <person name="Leung T.F."/>
            <person name="Tungtrongchitr A."/>
            <person name="Tsui S.K.W."/>
        </authorList>
    </citation>
    <scope>NUCLEOTIDE SEQUENCE [LARGE SCALE GENOMIC DNA]</scope>
    <source>
        <strain evidence="1">PWHHKU_190912</strain>
    </source>
</reference>
<accession>A0ABQ8SIW7</accession>
<proteinExistence type="predicted"/>
<dbReference type="Proteomes" id="UP001148838">
    <property type="component" value="Unassembled WGS sequence"/>
</dbReference>
<name>A0ABQ8SIW7_PERAM</name>
<comment type="caution">
    <text evidence="1">The sequence shown here is derived from an EMBL/GenBank/DDBJ whole genome shotgun (WGS) entry which is preliminary data.</text>
</comment>